<dbReference type="GO" id="GO:0007165">
    <property type="term" value="P:signal transduction"/>
    <property type="evidence" value="ECO:0007669"/>
    <property type="project" value="TreeGrafter"/>
</dbReference>
<dbReference type="AlphaFoldDB" id="A0A212C2J8"/>
<evidence type="ECO:0000259" key="7">
    <source>
        <dbReference type="PROSITE" id="PS50002"/>
    </source>
</evidence>
<dbReference type="FunFam" id="2.30.30.40:FF:000086">
    <property type="entry name" value="signal transducing adapter molecule 2"/>
    <property type="match status" value="1"/>
</dbReference>
<dbReference type="PANTHER" id="PTHR45929:SF1">
    <property type="entry name" value="HEMATOPOIETIC LINEAGE CELL-SPECIFIC PROTEIN-RELATED"/>
    <property type="match status" value="1"/>
</dbReference>
<comment type="subcellular location">
    <subcellularLocation>
        <location evidence="1">Endosome</location>
    </subcellularLocation>
</comment>
<dbReference type="SUPFAM" id="SSF48464">
    <property type="entry name" value="ENTH/VHS domain"/>
    <property type="match status" value="1"/>
</dbReference>
<organism evidence="9 10">
    <name type="scientific">Cervus elaphus hippelaphus</name>
    <name type="common">European red deer</name>
    <dbReference type="NCBI Taxonomy" id="46360"/>
    <lineage>
        <taxon>Eukaryota</taxon>
        <taxon>Metazoa</taxon>
        <taxon>Chordata</taxon>
        <taxon>Craniata</taxon>
        <taxon>Vertebrata</taxon>
        <taxon>Euteleostomi</taxon>
        <taxon>Mammalia</taxon>
        <taxon>Eutheria</taxon>
        <taxon>Laurasiatheria</taxon>
        <taxon>Artiodactyla</taxon>
        <taxon>Ruminantia</taxon>
        <taxon>Pecora</taxon>
        <taxon>Cervidae</taxon>
        <taxon>Cervinae</taxon>
        <taxon>Cervus</taxon>
    </lineage>
</organism>
<evidence type="ECO:0000256" key="6">
    <source>
        <dbReference type="PROSITE-ProRule" id="PRU00192"/>
    </source>
</evidence>
<evidence type="ECO:0000256" key="1">
    <source>
        <dbReference type="ARBA" id="ARBA00004177"/>
    </source>
</evidence>
<dbReference type="PRINTS" id="PR00452">
    <property type="entry name" value="SH3DOMAIN"/>
</dbReference>
<evidence type="ECO:0000313" key="9">
    <source>
        <dbReference type="EMBL" id="OWK00190.1"/>
    </source>
</evidence>
<comment type="similarity">
    <text evidence="2">Belongs to the STAM family.</text>
</comment>
<dbReference type="InterPro" id="IPR035675">
    <property type="entry name" value="STAM2_SH3"/>
</dbReference>
<dbReference type="GO" id="GO:0005768">
    <property type="term" value="C:endosome"/>
    <property type="evidence" value="ECO:0007669"/>
    <property type="project" value="UniProtKB-SubCell"/>
</dbReference>
<protein>
    <submittedName>
        <fullName evidence="9">STAM2</fullName>
    </submittedName>
</protein>
<evidence type="ECO:0000313" key="10">
    <source>
        <dbReference type="Proteomes" id="UP000242450"/>
    </source>
</evidence>
<dbReference type="Gene3D" id="1.25.40.90">
    <property type="match status" value="1"/>
</dbReference>
<dbReference type="EMBL" id="MKHE01000033">
    <property type="protein sequence ID" value="OWK00190.1"/>
    <property type="molecule type" value="Genomic_DNA"/>
</dbReference>
<dbReference type="GO" id="GO:0030139">
    <property type="term" value="C:endocytic vesicle"/>
    <property type="evidence" value="ECO:0007669"/>
    <property type="project" value="TreeGrafter"/>
</dbReference>
<dbReference type="PANTHER" id="PTHR45929">
    <property type="entry name" value="JAK PATHWAY SIGNAL TRANSDUCTION ADAPTOR MOLECULE"/>
    <property type="match status" value="1"/>
</dbReference>
<dbReference type="GO" id="GO:0043130">
    <property type="term" value="F:ubiquitin binding"/>
    <property type="evidence" value="ECO:0007669"/>
    <property type="project" value="InterPro"/>
</dbReference>
<evidence type="ECO:0000256" key="5">
    <source>
        <dbReference type="ARBA" id="ARBA00043869"/>
    </source>
</evidence>
<reference evidence="9 10" key="1">
    <citation type="journal article" date="2018" name="Mol. Genet. Genomics">
        <title>The red deer Cervus elaphus genome CerEla1.0: sequencing, annotating, genes, and chromosomes.</title>
        <authorList>
            <person name="Bana N.A."/>
            <person name="Nyiri A."/>
            <person name="Nagy J."/>
            <person name="Frank K."/>
            <person name="Nagy T."/>
            <person name="Steger V."/>
            <person name="Schiller M."/>
            <person name="Lakatos P."/>
            <person name="Sugar L."/>
            <person name="Horn P."/>
            <person name="Barta E."/>
            <person name="Orosz L."/>
        </authorList>
    </citation>
    <scope>NUCLEOTIDE SEQUENCE [LARGE SCALE GENOMIC DNA]</scope>
    <source>
        <strain evidence="9">Hungarian</strain>
    </source>
</reference>
<comment type="function">
    <text evidence="5">Involved in intracellular signal transduction mediated by cytokines and growth factors. Upon IL-2 and GM-CSL stimulation, it plays a role in signaling leading to DNA synthesis and MYC induction. May also play a role in T-cell development. Involved in down-regulation of receptor tyrosine kinase via multivesicular body (MVBs) when complexed with HGS (ESCRT-0 complex). The ESCRT-0 complex binds ubiquitin and acts as a sorting machinery that recognizes ubiquitinated receptors and transfers them to further sequential lysosomal sorting/trafficking processes.</text>
</comment>
<dbReference type="Pfam" id="PF00018">
    <property type="entry name" value="SH3_1"/>
    <property type="match status" value="1"/>
</dbReference>
<dbReference type="Gene3D" id="2.30.30.40">
    <property type="entry name" value="SH3 Domains"/>
    <property type="match status" value="1"/>
</dbReference>
<dbReference type="OrthoDB" id="10068368at2759"/>
<dbReference type="SUPFAM" id="SSF50044">
    <property type="entry name" value="SH3-domain"/>
    <property type="match status" value="1"/>
</dbReference>
<sequence length="189" mass="21806">MKRKTRRFQNSPKHLMLYLLRSLKTSIGMIPAHPKVCEKLKSLMVEWSEEFQKDPQFSLISATIKSMKEEGVTFPPSAIELSLQEQKHQHTETKPLYPSAEIQSDQKVARKVRALYDFEAVEDNELTFKHGEIIIVLDDSDANWWKGENHRGIGLFPSNFVTCNLNIESEADICQQMGPMIDEKLEEID</sequence>
<dbReference type="InterPro" id="IPR008942">
    <property type="entry name" value="ENTH_VHS"/>
</dbReference>
<name>A0A212C2J8_CEREH</name>
<dbReference type="CDD" id="cd11963">
    <property type="entry name" value="SH3_STAM2"/>
    <property type="match status" value="1"/>
</dbReference>
<comment type="caution">
    <text evidence="9">The sequence shown here is derived from an EMBL/GenBank/DDBJ whole genome shotgun (WGS) entry which is preliminary data.</text>
</comment>
<keyword evidence="4" id="KW-0967">Endosome</keyword>
<feature type="non-terminal residue" evidence="9">
    <location>
        <position position="189"/>
    </location>
</feature>
<dbReference type="PROSITE" id="PS50002">
    <property type="entry name" value="SH3"/>
    <property type="match status" value="1"/>
</dbReference>
<dbReference type="PROSITE" id="PS50179">
    <property type="entry name" value="VHS"/>
    <property type="match status" value="1"/>
</dbReference>
<evidence type="ECO:0000259" key="8">
    <source>
        <dbReference type="PROSITE" id="PS50179"/>
    </source>
</evidence>
<evidence type="ECO:0000256" key="3">
    <source>
        <dbReference type="ARBA" id="ARBA00022443"/>
    </source>
</evidence>
<dbReference type="InterPro" id="IPR002014">
    <property type="entry name" value="VHS_dom"/>
</dbReference>
<gene>
    <name evidence="9" type="ORF">Celaphus_00015875</name>
</gene>
<feature type="domain" description="VHS" evidence="8">
    <location>
        <begin position="1"/>
        <end position="75"/>
    </location>
</feature>
<dbReference type="GO" id="GO:0035091">
    <property type="term" value="F:phosphatidylinositol binding"/>
    <property type="evidence" value="ECO:0007669"/>
    <property type="project" value="InterPro"/>
</dbReference>
<dbReference type="InterPro" id="IPR036028">
    <property type="entry name" value="SH3-like_dom_sf"/>
</dbReference>
<keyword evidence="3 6" id="KW-0728">SH3 domain</keyword>
<dbReference type="SMART" id="SM00326">
    <property type="entry name" value="SH3"/>
    <property type="match status" value="1"/>
</dbReference>
<evidence type="ECO:0000256" key="4">
    <source>
        <dbReference type="ARBA" id="ARBA00022753"/>
    </source>
</evidence>
<keyword evidence="10" id="KW-1185">Reference proteome</keyword>
<dbReference type="Proteomes" id="UP000242450">
    <property type="component" value="Chromosome 33"/>
</dbReference>
<dbReference type="InterPro" id="IPR001452">
    <property type="entry name" value="SH3_domain"/>
</dbReference>
<proteinExistence type="inferred from homology"/>
<accession>A0A212C2J8</accession>
<feature type="domain" description="SH3" evidence="7">
    <location>
        <begin position="107"/>
        <end position="166"/>
    </location>
</feature>
<dbReference type="InterPro" id="IPR050670">
    <property type="entry name" value="STAM"/>
</dbReference>
<evidence type="ECO:0000256" key="2">
    <source>
        <dbReference type="ARBA" id="ARBA00009666"/>
    </source>
</evidence>